<dbReference type="Proteomes" id="UP000565441">
    <property type="component" value="Unassembled WGS sequence"/>
</dbReference>
<evidence type="ECO:0000313" key="2">
    <source>
        <dbReference type="EMBL" id="KAF5372031.1"/>
    </source>
</evidence>
<keyword evidence="3" id="KW-1185">Reference proteome</keyword>
<dbReference type="EMBL" id="JAACJP010000044">
    <property type="protein sequence ID" value="KAF5372031.1"/>
    <property type="molecule type" value="Genomic_DNA"/>
</dbReference>
<dbReference type="OrthoDB" id="2882961at2759"/>
<proteinExistence type="predicted"/>
<gene>
    <name evidence="2" type="ORF">D9615_008122</name>
</gene>
<evidence type="ECO:0000256" key="1">
    <source>
        <dbReference type="SAM" id="MobiDB-lite"/>
    </source>
</evidence>
<dbReference type="AlphaFoldDB" id="A0A8H5GVG3"/>
<accession>A0A8H5GVG3</accession>
<name>A0A8H5GVG3_9AGAR</name>
<evidence type="ECO:0000313" key="3">
    <source>
        <dbReference type="Proteomes" id="UP000565441"/>
    </source>
</evidence>
<organism evidence="2 3">
    <name type="scientific">Tricholomella constricta</name>
    <dbReference type="NCBI Taxonomy" id="117010"/>
    <lineage>
        <taxon>Eukaryota</taxon>
        <taxon>Fungi</taxon>
        <taxon>Dikarya</taxon>
        <taxon>Basidiomycota</taxon>
        <taxon>Agaricomycotina</taxon>
        <taxon>Agaricomycetes</taxon>
        <taxon>Agaricomycetidae</taxon>
        <taxon>Agaricales</taxon>
        <taxon>Tricholomatineae</taxon>
        <taxon>Lyophyllaceae</taxon>
        <taxon>Tricholomella</taxon>
    </lineage>
</organism>
<sequence length="527" mass="60818">MSNSAPSSPNELRLEVKIYDRDQPGVICQIPNITRDPKFDRIRDRMTLGEILQADLVNQALRTALEKMVGGPLPDMPFFDKDRTIFVEPPYTLETLAHGLSSSSPTITAYYSSKYLVARQDKSGYDLGDIRQEQATHQAQRGERDPAMKKPKTTIDWAAKQYQQVDEELARWESEAELMGKLAQSQTDVMRLERMTYQLMSTMKEMKEIHASSEKEMKDKQARWEQEMRDNQTRSEQEVRDKLAQEMRDKLALSEQEVRDKLAQEMGDKLARSEQEVRDKLAREMRDKLARSEQEVRDKLARSEQEMRDNQTRSEQEVRDKLARSEKEMKDKQARWEQEMKDKEVRSEKEMEEIRGELKKSMEKHSALEDELAAVTEANQDVMAAVADRDSAALDRIRLRNLLHRAQTCLGLITGVATKQRDASMDWRHAFAQLNTPQLRRAHARTLLSGSKYSTHSAIRALLASPGALDLVTDIRSHIRRSGDLVAHEPIQHGQYQVTISRHHNEEEKSDLTVLLGVVISVEWYCQ</sequence>
<reference evidence="2 3" key="1">
    <citation type="journal article" date="2020" name="ISME J.">
        <title>Uncovering the hidden diversity of litter-decomposition mechanisms in mushroom-forming fungi.</title>
        <authorList>
            <person name="Floudas D."/>
            <person name="Bentzer J."/>
            <person name="Ahren D."/>
            <person name="Johansson T."/>
            <person name="Persson P."/>
            <person name="Tunlid A."/>
        </authorList>
    </citation>
    <scope>NUCLEOTIDE SEQUENCE [LARGE SCALE GENOMIC DNA]</scope>
    <source>
        <strain evidence="2 3">CBS 661.87</strain>
    </source>
</reference>
<feature type="region of interest" description="Disordered" evidence="1">
    <location>
        <begin position="286"/>
        <end position="350"/>
    </location>
</feature>
<protein>
    <submittedName>
        <fullName evidence="2">Uncharacterized protein</fullName>
    </submittedName>
</protein>
<comment type="caution">
    <text evidence="2">The sequence shown here is derived from an EMBL/GenBank/DDBJ whole genome shotgun (WGS) entry which is preliminary data.</text>
</comment>